<protein>
    <submittedName>
        <fullName evidence="2">Uncharacterized protein</fullName>
    </submittedName>
</protein>
<evidence type="ECO:0000256" key="1">
    <source>
        <dbReference type="SAM" id="MobiDB-lite"/>
    </source>
</evidence>
<evidence type="ECO:0000313" key="2">
    <source>
        <dbReference type="EMBL" id="KKL95217.1"/>
    </source>
</evidence>
<proteinExistence type="predicted"/>
<organism evidence="2">
    <name type="scientific">marine sediment metagenome</name>
    <dbReference type="NCBI Taxonomy" id="412755"/>
    <lineage>
        <taxon>unclassified sequences</taxon>
        <taxon>metagenomes</taxon>
        <taxon>ecological metagenomes</taxon>
    </lineage>
</organism>
<name>A0A0F9J7U8_9ZZZZ</name>
<dbReference type="AlphaFoldDB" id="A0A0F9J7U8"/>
<sequence>MVRKKKGIQRYKPDTSKTGPKSLFPPGMLRKVTLLAKLGATNKTFAEFFEKDISTIEYWIKNAPEFKKAKNKGGIVADMKVIASFFQRAIGYDYTEQQIVQCKGVPVAIDVKKHVIPDVKACQMWLANRQKELWANTTIKDIRVQGNINHNHHDVKDIPDIKTLSKQARKIVFEISQKQLALSGTSDN</sequence>
<gene>
    <name evidence="2" type="ORF">LCGC14_1856820</name>
</gene>
<accession>A0A0F9J7U8</accession>
<reference evidence="2" key="1">
    <citation type="journal article" date="2015" name="Nature">
        <title>Complex archaea that bridge the gap between prokaryotes and eukaryotes.</title>
        <authorList>
            <person name="Spang A."/>
            <person name="Saw J.H."/>
            <person name="Jorgensen S.L."/>
            <person name="Zaremba-Niedzwiedzka K."/>
            <person name="Martijn J."/>
            <person name="Lind A.E."/>
            <person name="van Eijk R."/>
            <person name="Schleper C."/>
            <person name="Guy L."/>
            <person name="Ettema T.J."/>
        </authorList>
    </citation>
    <scope>NUCLEOTIDE SEQUENCE</scope>
</reference>
<dbReference type="EMBL" id="LAZR01018731">
    <property type="protein sequence ID" value="KKL95217.1"/>
    <property type="molecule type" value="Genomic_DNA"/>
</dbReference>
<comment type="caution">
    <text evidence="2">The sequence shown here is derived from an EMBL/GenBank/DDBJ whole genome shotgun (WGS) entry which is preliminary data.</text>
</comment>
<feature type="region of interest" description="Disordered" evidence="1">
    <location>
        <begin position="1"/>
        <end position="21"/>
    </location>
</feature>